<reference evidence="2" key="1">
    <citation type="submission" date="2019-04" db="EMBL/GenBank/DDBJ databases">
        <title>Evolution of Biomass-Degrading Anaerobic Consortia Revealed by Metagenomics.</title>
        <authorList>
            <person name="Peng X."/>
        </authorList>
    </citation>
    <scope>NUCLEOTIDE SEQUENCE</scope>
    <source>
        <strain evidence="2">SIG254</strain>
    </source>
</reference>
<keyword evidence="1" id="KW-0472">Membrane</keyword>
<feature type="transmembrane region" description="Helical" evidence="1">
    <location>
        <begin position="99"/>
        <end position="118"/>
    </location>
</feature>
<name>A0A927W831_9CLOT</name>
<feature type="transmembrane region" description="Helical" evidence="1">
    <location>
        <begin position="69"/>
        <end position="87"/>
    </location>
</feature>
<dbReference type="EMBL" id="SVCM01000125">
    <property type="protein sequence ID" value="MBE6060666.1"/>
    <property type="molecule type" value="Genomic_DNA"/>
</dbReference>
<organism evidence="2 3">
    <name type="scientific">Clostridium sulfidigenes</name>
    <dbReference type="NCBI Taxonomy" id="318464"/>
    <lineage>
        <taxon>Bacteria</taxon>
        <taxon>Bacillati</taxon>
        <taxon>Bacillota</taxon>
        <taxon>Clostridia</taxon>
        <taxon>Eubacteriales</taxon>
        <taxon>Clostridiaceae</taxon>
        <taxon>Clostridium</taxon>
    </lineage>
</organism>
<gene>
    <name evidence="2" type="ORF">E7215_10920</name>
</gene>
<feature type="transmembrane region" description="Helical" evidence="1">
    <location>
        <begin position="32"/>
        <end position="48"/>
    </location>
</feature>
<evidence type="ECO:0000256" key="1">
    <source>
        <dbReference type="SAM" id="Phobius"/>
    </source>
</evidence>
<feature type="transmembrane region" description="Helical" evidence="1">
    <location>
        <begin position="7"/>
        <end position="26"/>
    </location>
</feature>
<keyword evidence="1" id="KW-1133">Transmembrane helix</keyword>
<comment type="caution">
    <text evidence="2">The sequence shown here is derived from an EMBL/GenBank/DDBJ whole genome shotgun (WGS) entry which is preliminary data.</text>
</comment>
<proteinExistence type="predicted"/>
<evidence type="ECO:0000313" key="2">
    <source>
        <dbReference type="EMBL" id="MBE6060666.1"/>
    </source>
</evidence>
<evidence type="ECO:0000313" key="3">
    <source>
        <dbReference type="Proteomes" id="UP000768462"/>
    </source>
</evidence>
<accession>A0A927W831</accession>
<protein>
    <submittedName>
        <fullName evidence="2">Uncharacterized protein</fullName>
    </submittedName>
</protein>
<sequence length="127" mass="15196">MDIITILVLIISGILILVLKLDLNYILTLPGFYYIYISICAFLNKPNWNLKRSIKYTERKYVIDNRKKYLRLEGLFHLITGSLLVFYPYSSKYFTEGTYFIFVVVILSILLLIYYIYLRMILKRRNS</sequence>
<dbReference type="AlphaFoldDB" id="A0A927W831"/>
<keyword evidence="1" id="KW-0812">Transmembrane</keyword>
<dbReference type="Proteomes" id="UP000768462">
    <property type="component" value="Unassembled WGS sequence"/>
</dbReference>